<dbReference type="InterPro" id="IPR050357">
    <property type="entry name" value="Arrestin_domain-protein"/>
</dbReference>
<dbReference type="GO" id="GO:0005768">
    <property type="term" value="C:endosome"/>
    <property type="evidence" value="ECO:0007669"/>
    <property type="project" value="TreeGrafter"/>
</dbReference>
<evidence type="ECO:0000259" key="2">
    <source>
        <dbReference type="SMART" id="SM01017"/>
    </source>
</evidence>
<dbReference type="InterPro" id="IPR014752">
    <property type="entry name" value="Arrestin-like_C"/>
</dbReference>
<evidence type="ECO:0000256" key="1">
    <source>
        <dbReference type="ARBA" id="ARBA00005298"/>
    </source>
</evidence>
<dbReference type="InterPro" id="IPR011022">
    <property type="entry name" value="Arrestin_C-like"/>
</dbReference>
<dbReference type="PANTHER" id="PTHR11188">
    <property type="entry name" value="ARRESTIN DOMAIN CONTAINING PROTEIN"/>
    <property type="match status" value="1"/>
</dbReference>
<evidence type="ECO:0000313" key="4">
    <source>
        <dbReference type="Proteomes" id="UP000472275"/>
    </source>
</evidence>
<dbReference type="SMART" id="SM01017">
    <property type="entry name" value="Arrestin_C"/>
    <property type="match status" value="1"/>
</dbReference>
<keyword evidence="4" id="KW-1185">Reference proteome</keyword>
<protein>
    <submittedName>
        <fullName evidence="3">Arrestin domain containing 5</fullName>
    </submittedName>
</protein>
<dbReference type="PANTHER" id="PTHR11188:SF172">
    <property type="entry name" value="ARRESTIN DOMAIN-CONTAINING PROTEIN 5"/>
    <property type="match status" value="1"/>
</dbReference>
<dbReference type="GO" id="GO:0015031">
    <property type="term" value="P:protein transport"/>
    <property type="evidence" value="ECO:0007669"/>
    <property type="project" value="TreeGrafter"/>
</dbReference>
<organism evidence="3 4">
    <name type="scientific">Aquila chrysaetos chrysaetos</name>
    <dbReference type="NCBI Taxonomy" id="223781"/>
    <lineage>
        <taxon>Eukaryota</taxon>
        <taxon>Metazoa</taxon>
        <taxon>Chordata</taxon>
        <taxon>Craniata</taxon>
        <taxon>Vertebrata</taxon>
        <taxon>Euteleostomi</taxon>
        <taxon>Archelosauria</taxon>
        <taxon>Archosauria</taxon>
        <taxon>Dinosauria</taxon>
        <taxon>Saurischia</taxon>
        <taxon>Theropoda</taxon>
        <taxon>Coelurosauria</taxon>
        <taxon>Aves</taxon>
        <taxon>Neognathae</taxon>
        <taxon>Neoaves</taxon>
        <taxon>Telluraves</taxon>
        <taxon>Accipitrimorphae</taxon>
        <taxon>Accipitriformes</taxon>
        <taxon>Accipitridae</taxon>
        <taxon>Accipitrinae</taxon>
        <taxon>Aquila</taxon>
    </lineage>
</organism>
<gene>
    <name evidence="3" type="primary">ARRDC5</name>
</gene>
<dbReference type="InterPro" id="IPR014756">
    <property type="entry name" value="Ig_E-set"/>
</dbReference>
<dbReference type="InParanoid" id="A0A663FEB9"/>
<reference evidence="3" key="1">
    <citation type="submission" date="2025-08" db="UniProtKB">
        <authorList>
            <consortium name="Ensembl"/>
        </authorList>
    </citation>
    <scope>IDENTIFICATION</scope>
</reference>
<evidence type="ECO:0000313" key="3">
    <source>
        <dbReference type="Ensembl" id="ENSACCP00020022920.1"/>
    </source>
</evidence>
<dbReference type="Pfam" id="PF00339">
    <property type="entry name" value="Arrestin_N"/>
    <property type="match status" value="1"/>
</dbReference>
<feature type="domain" description="Arrestin C-terminal-like" evidence="2">
    <location>
        <begin position="172"/>
        <end position="309"/>
    </location>
</feature>
<dbReference type="InterPro" id="IPR011021">
    <property type="entry name" value="Arrestin-like_N"/>
</dbReference>
<dbReference type="Ensembl" id="ENSACCT00020023929.1">
    <property type="protein sequence ID" value="ENSACCP00020022920.1"/>
    <property type="gene ID" value="ENSACCG00020015757.1"/>
</dbReference>
<name>A0A663FEB9_AQUCH</name>
<proteinExistence type="inferred from homology"/>
<dbReference type="SUPFAM" id="SSF81296">
    <property type="entry name" value="E set domains"/>
    <property type="match status" value="2"/>
</dbReference>
<comment type="similarity">
    <text evidence="1">Belongs to the arrestin family.</text>
</comment>
<dbReference type="Gene3D" id="2.60.40.640">
    <property type="match status" value="2"/>
</dbReference>
<reference evidence="3" key="2">
    <citation type="submission" date="2025-09" db="UniProtKB">
        <authorList>
            <consortium name="Ensembl"/>
        </authorList>
    </citation>
    <scope>IDENTIFICATION</scope>
</reference>
<dbReference type="AlphaFoldDB" id="A0A663FEB9"/>
<accession>A0A663FEB9</accession>
<sequence>MSTVRAINLVLPETEVHLAGSSIDGQLVLDLRSTLVDPVVKVELVGRGFLRWLEEYNPEWDYDKSMACTNQAVYVFKAKNFHVEGGWLDSGVHTFDFHFSFPPHIPSTFTSKIGYISYFVQGTCCTRQILLAKEERCLMLQGTPGSTHHSKTSRAPLVVEARKDVVYFCCFNHGSVILRISLEKSVFCPGETIAFMTDVANRTCKYVRKVVFAVHCIVLCSGFSSRGEQHSLEDRSEVTRLELQTDTAPSEATRVTSTLVLPKPMPVTSTLTENKIMAFRYELVGTSDLPCTTSSVVGRVPIIVAATSEGFSVEQNTVTLQENEGDIAKGVSLQKDISELDPGATASRSTE</sequence>
<dbReference type="GO" id="GO:0005886">
    <property type="term" value="C:plasma membrane"/>
    <property type="evidence" value="ECO:0007669"/>
    <property type="project" value="TreeGrafter"/>
</dbReference>
<dbReference type="Pfam" id="PF02752">
    <property type="entry name" value="Arrestin_C"/>
    <property type="match status" value="1"/>
</dbReference>
<dbReference type="Proteomes" id="UP000472275">
    <property type="component" value="Chromosome 5"/>
</dbReference>
<dbReference type="GeneTree" id="ENSGT00510000049183"/>